<dbReference type="KEGG" id="atu:Atu5032"/>
<proteinExistence type="predicted"/>
<keyword evidence="3" id="KW-1185">Reference proteome</keyword>
<evidence type="ECO:0000256" key="1">
    <source>
        <dbReference type="SAM" id="Phobius"/>
    </source>
</evidence>
<keyword evidence="1" id="KW-0472">Membrane</keyword>
<feature type="transmembrane region" description="Helical" evidence="1">
    <location>
        <begin position="69"/>
        <end position="88"/>
    </location>
</feature>
<evidence type="ECO:0000313" key="2">
    <source>
        <dbReference type="EMBL" id="AAK90407.1"/>
    </source>
</evidence>
<gene>
    <name evidence="2" type="ordered locus">Atu5032</name>
</gene>
<dbReference type="HOGENOM" id="CLU_1096828_0_0_5"/>
<dbReference type="EnsemblBacteria" id="AAK90407">
    <property type="protein sequence ID" value="AAK90407"/>
    <property type="gene ID" value="Atu5032"/>
</dbReference>
<feature type="transmembrane region" description="Helical" evidence="1">
    <location>
        <begin position="12"/>
        <end position="32"/>
    </location>
</feature>
<organism evidence="2 3">
    <name type="scientific">Agrobacterium fabrum (strain C58 / ATCC 33970)</name>
    <name type="common">Agrobacterium tumefaciens (strain C58)</name>
    <dbReference type="NCBI Taxonomy" id="176299"/>
    <lineage>
        <taxon>Bacteria</taxon>
        <taxon>Pseudomonadati</taxon>
        <taxon>Pseudomonadota</taxon>
        <taxon>Alphaproteobacteria</taxon>
        <taxon>Hyphomicrobiales</taxon>
        <taxon>Rhizobiaceae</taxon>
        <taxon>Rhizobium/Agrobacterium group</taxon>
        <taxon>Agrobacterium</taxon>
        <taxon>Agrobacterium tumefaciens complex</taxon>
    </lineage>
</organism>
<name>A9CLS4_AGRFC</name>
<dbReference type="EMBL" id="AE007872">
    <property type="protein sequence ID" value="AAK90407.1"/>
    <property type="molecule type" value="Genomic_DNA"/>
</dbReference>
<dbReference type="RefSeq" id="WP_010974296.1">
    <property type="nucleotide sequence ID" value="NC_003064.2"/>
</dbReference>
<evidence type="ECO:0000313" key="3">
    <source>
        <dbReference type="Proteomes" id="UP000000813"/>
    </source>
</evidence>
<reference evidence="2 3" key="2">
    <citation type="journal article" date="2001" name="Science">
        <title>Genome sequence of the plant pathogen and biotechnology agent Agrobacterium tumefaciens C58.</title>
        <authorList>
            <person name="Goodner B."/>
            <person name="Hinkle G."/>
            <person name="Gattung S."/>
            <person name="Miller N."/>
            <person name="Blanchard M."/>
            <person name="Qurollo B."/>
            <person name="Goldman B.S."/>
            <person name="Cao Y."/>
            <person name="Askenazi M."/>
            <person name="Halling C."/>
            <person name="Mullin L."/>
            <person name="Houmiel K."/>
            <person name="Gordon J."/>
            <person name="Vaudin M."/>
            <person name="Iartchouk O."/>
            <person name="Epp A."/>
            <person name="Liu F."/>
            <person name="Wollam C."/>
            <person name="Allinger M."/>
            <person name="Doughty D."/>
            <person name="Scott C."/>
            <person name="Lappas C."/>
            <person name="Markelz B."/>
            <person name="Flanagan C."/>
            <person name="Crowell C."/>
            <person name="Gurson J."/>
            <person name="Lomo C."/>
            <person name="Sear C."/>
            <person name="Strub G."/>
            <person name="Cielo C."/>
            <person name="Slater S."/>
        </authorList>
    </citation>
    <scope>NUCLEOTIDE SEQUENCE [LARGE SCALE GENOMIC DNA]</scope>
    <source>
        <strain evidence="3">C58 / ATCC 33970</strain>
    </source>
</reference>
<keyword evidence="1" id="KW-0812">Transmembrane</keyword>
<dbReference type="PIR" id="AG3163">
    <property type="entry name" value="AG3163"/>
</dbReference>
<dbReference type="AlphaFoldDB" id="A9CLS4"/>
<dbReference type="OrthoDB" id="7408523at2"/>
<geneLocation type="plasmid" evidence="2 3">
    <name>At</name>
</geneLocation>
<dbReference type="eggNOG" id="ENOG503019E">
    <property type="taxonomic scope" value="Bacteria"/>
</dbReference>
<reference evidence="2 3" key="1">
    <citation type="journal article" date="2001" name="Science">
        <title>The genome of the natural genetic engineer Agrobacterium tumefaciens C58.</title>
        <authorList>
            <person name="Wood D.W."/>
            <person name="Setubal J.C."/>
            <person name="Kaul R."/>
            <person name="Monks D.E."/>
            <person name="Kitajima J.P."/>
            <person name="Okura V.K."/>
            <person name="Zhou Y."/>
            <person name="Chen L."/>
            <person name="Wood G.E."/>
            <person name="Almeida N.F.Jr."/>
            <person name="Woo L."/>
            <person name="Chen Y."/>
            <person name="Paulsen I.T."/>
            <person name="Eisen J.A."/>
            <person name="Karp P.D."/>
            <person name="Bovee D.Sr."/>
            <person name="Chapman P."/>
            <person name="Clendenning J."/>
            <person name="Deatherage G."/>
            <person name="Gillet W."/>
            <person name="Grant C."/>
            <person name="Kutyavin T."/>
            <person name="Levy R."/>
            <person name="Li M.J."/>
            <person name="McClelland E."/>
            <person name="Palmieri A."/>
            <person name="Raymond C."/>
            <person name="Rouse G."/>
            <person name="Saenphimmachak C."/>
            <person name="Wu Z."/>
            <person name="Romero P."/>
            <person name="Gordon D."/>
            <person name="Zhang S."/>
            <person name="Yoo H."/>
            <person name="Tao Y."/>
            <person name="Biddle P."/>
            <person name="Jung M."/>
            <person name="Krespan W."/>
            <person name="Perry M."/>
            <person name="Gordon-Kamm B."/>
            <person name="Liao L."/>
            <person name="Kim S."/>
            <person name="Hendrick C."/>
            <person name="Zhao Z.Y."/>
            <person name="Dolan M."/>
            <person name="Chumley F."/>
            <person name="Tingey S.V."/>
            <person name="Tomb J.F."/>
            <person name="Gordon M.P."/>
            <person name="Olson M.V."/>
            <person name="Nester E.W."/>
        </authorList>
    </citation>
    <scope>NUCLEOTIDE SEQUENCE [LARGE SCALE GENOMIC DNA]</scope>
    <source>
        <strain evidence="3">C58 / ATCC 33970</strain>
    </source>
</reference>
<dbReference type="GeneID" id="1136805"/>
<protein>
    <submittedName>
        <fullName evidence="2">Uncharacterized protein</fullName>
    </submittedName>
</protein>
<sequence>MSDNTNSYGHVVGRKATIIGAVILIALILIVLRVVQLDTLQDICGDDGYSGILLKRLTDCAGLSTLGDFLAGVFAPLAFIGLAATYFLQREQLRLAIEDSRKNEEARLKEAALNYASIQTNHKIALYDKRKLVFDRLMAAGEELMANVTDDTLVNLKLAFYDAQFVYPDDVQEWILSLLETSFRLRMQLGFIAQNEPKRNRQSWSNQDENALLEAYDEETKCRVTLYENLRETPLYERFKSYLKLPDSIKVYG</sequence>
<dbReference type="BioCyc" id="AGRO:ATU5032-MONOMER"/>
<dbReference type="Proteomes" id="UP000000813">
    <property type="component" value="Plasmid At"/>
</dbReference>
<keyword evidence="2" id="KW-0614">Plasmid</keyword>
<keyword evidence="1" id="KW-1133">Transmembrane helix</keyword>
<accession>A9CLS4</accession>